<sequence>MGCSEPPDTAVAALLPRPDEGEGSATGSMRRGRIAYPRSFLLSVAGSVASRDLPAGVDASALSEMMNQAAPPARWDASSPSGSGNCQGDLPAREPDQLDMHPGNQFKHSLPKPEHDGLLGSGAFPRPPRYVGPLAANDLGSGYQLNRNSGRYQPPRPYKVIPVPHKNVDSVNDETFGSSSECSNEDRVEEERKRRESFELMRKEQHKALQEKKNAPDCDRENLGDGIISLVENSAGKGGPRTRTDEQVELNASSCSKDDAVKTPPLLPTPKTRPLKPPGFSKALPEKRLQLQSSNSSSLNSESRQRKTDDIMVSPVPESSKCAKHEGSGHAEHLSSKKLLSMIVKDENIFADNMVRGPSASGGTSENLSTTSRSNCESGSKLCHFISPAPVVQTLEKSSTDGIPESVPVVTCGDLEVTMLAHVSGPSNSNQQTTSQKCQTVLDEPRAGEQIAVDKHSSHPILSLLQKGTTSKDSSPLQFHMGPADKLPSSDPNGMVKGGTTASDLVSNTEIILTLGKNMTLEPLFGASFTNGHRSRDSPVSVLEDTAGGLNSSSKRLPFSAEGTIPSLIPDDHSKDSALHMKKGAGVEHGNTKFSAFSSWEGASVGEEGLGMQLPEEDDLFSVNDSLHADNTHNLPYAGSARADSLLTAKEVADLSNRFRSSVPAESEQVQVLGHDMPRSSSHDQVDPNNLYQLFGSSSSATFPIESAITTFQHMDHIFNQNQQVPFSMPEAIHHSTNQNQQVPFSMPEAIHHGTNQNQQVPFIMPEAIHHGNHQNQLVPFNIPEAIHRGSRQNQQVPFNIPESINRGTHQNQQVPFNIPEAIHRGTRSFPQDINSMQHVLPARGGHRVDPVAHHRMLQRMNMPGSFPPQGLPRGVPLSQPVQHRPDYRAEVNSLEIRPRPRQPGYGESMLMRMTGSAVGANHVEALESLIQMELRARQRHLRPAMVGPVQGFYRPELNRNFRY</sequence>
<feature type="region of interest" description="Disordered" evidence="1">
    <location>
        <begin position="1"/>
        <end position="32"/>
    </location>
</feature>
<dbReference type="ExpressionAtlas" id="A0A0Q3EZD5">
    <property type="expression patterns" value="baseline"/>
</dbReference>
<dbReference type="KEGG" id="bdi:100825004"/>
<dbReference type="EMBL" id="CM000882">
    <property type="protein sequence ID" value="KQJ92791.1"/>
    <property type="molecule type" value="Genomic_DNA"/>
</dbReference>
<dbReference type="AlphaFoldDB" id="A0A0Q3EZD5"/>
<dbReference type="Gramene" id="KQJ92791">
    <property type="protein sequence ID" value="KQJ92791"/>
    <property type="gene ID" value="BRADI_3g00710v3"/>
</dbReference>
<reference evidence="3" key="3">
    <citation type="submission" date="2018-08" db="UniProtKB">
        <authorList>
            <consortium name="EnsemblPlants"/>
        </authorList>
    </citation>
    <scope>IDENTIFICATION</scope>
    <source>
        <strain evidence="3">cv. Bd21</strain>
    </source>
</reference>
<dbReference type="EnsemblPlants" id="KQJ92791">
    <property type="protein sequence ID" value="KQJ92791"/>
    <property type="gene ID" value="BRADI_3g00710v3"/>
</dbReference>
<evidence type="ECO:0000256" key="1">
    <source>
        <dbReference type="SAM" id="MobiDB-lite"/>
    </source>
</evidence>
<dbReference type="GeneID" id="100825004"/>
<organism evidence="2">
    <name type="scientific">Brachypodium distachyon</name>
    <name type="common">Purple false brome</name>
    <name type="synonym">Trachynia distachya</name>
    <dbReference type="NCBI Taxonomy" id="15368"/>
    <lineage>
        <taxon>Eukaryota</taxon>
        <taxon>Viridiplantae</taxon>
        <taxon>Streptophyta</taxon>
        <taxon>Embryophyta</taxon>
        <taxon>Tracheophyta</taxon>
        <taxon>Spermatophyta</taxon>
        <taxon>Magnoliopsida</taxon>
        <taxon>Liliopsida</taxon>
        <taxon>Poales</taxon>
        <taxon>Poaceae</taxon>
        <taxon>BOP clade</taxon>
        <taxon>Pooideae</taxon>
        <taxon>Stipodae</taxon>
        <taxon>Brachypodieae</taxon>
        <taxon>Brachypodium</taxon>
    </lineage>
</organism>
<dbReference type="OrthoDB" id="1923709at2759"/>
<evidence type="ECO:0000313" key="4">
    <source>
        <dbReference type="Proteomes" id="UP000008810"/>
    </source>
</evidence>
<gene>
    <name evidence="3" type="primary">LOC100825004</name>
    <name evidence="2" type="ORF">BRADI_3g00710v3</name>
</gene>
<feature type="region of interest" description="Disordered" evidence="1">
    <location>
        <begin position="146"/>
        <end position="197"/>
    </location>
</feature>
<dbReference type="RefSeq" id="XP_010233659.1">
    <property type="nucleotide sequence ID" value="XM_010235357.3"/>
</dbReference>
<reference evidence="2" key="2">
    <citation type="submission" date="2017-06" db="EMBL/GenBank/DDBJ databases">
        <title>WGS assembly of Brachypodium distachyon.</title>
        <authorList>
            <consortium name="The International Brachypodium Initiative"/>
            <person name="Lucas S."/>
            <person name="Harmon-Smith M."/>
            <person name="Lail K."/>
            <person name="Tice H."/>
            <person name="Grimwood J."/>
            <person name="Bruce D."/>
            <person name="Barry K."/>
            <person name="Shu S."/>
            <person name="Lindquist E."/>
            <person name="Wang M."/>
            <person name="Pitluck S."/>
            <person name="Vogel J.P."/>
            <person name="Garvin D.F."/>
            <person name="Mockler T.C."/>
            <person name="Schmutz J."/>
            <person name="Rokhsar D."/>
            <person name="Bevan M.W."/>
        </authorList>
    </citation>
    <scope>NUCLEOTIDE SEQUENCE</scope>
    <source>
        <strain evidence="2">Bd21</strain>
    </source>
</reference>
<dbReference type="Proteomes" id="UP000008810">
    <property type="component" value="Chromosome 3"/>
</dbReference>
<evidence type="ECO:0000313" key="2">
    <source>
        <dbReference type="EMBL" id="KQJ92791.1"/>
    </source>
</evidence>
<feature type="region of interest" description="Disordered" evidence="1">
    <location>
        <begin position="231"/>
        <end position="313"/>
    </location>
</feature>
<proteinExistence type="predicted"/>
<reference evidence="2 3" key="1">
    <citation type="journal article" date="2010" name="Nature">
        <title>Genome sequencing and analysis of the model grass Brachypodium distachyon.</title>
        <authorList>
            <consortium name="International Brachypodium Initiative"/>
        </authorList>
    </citation>
    <scope>NUCLEOTIDE SEQUENCE [LARGE SCALE GENOMIC DNA]</scope>
    <source>
        <strain evidence="2 3">Bd21</strain>
    </source>
</reference>
<feature type="compositionally biased region" description="Polar residues" evidence="1">
    <location>
        <begin position="169"/>
        <end position="182"/>
    </location>
</feature>
<accession>A0A0Q3EZD5</accession>
<evidence type="ECO:0000313" key="3">
    <source>
        <dbReference type="EnsemblPlants" id="KQJ92791"/>
    </source>
</evidence>
<protein>
    <submittedName>
        <fullName evidence="2 3">Uncharacterized protein</fullName>
    </submittedName>
</protein>
<feature type="compositionally biased region" description="Basic and acidic residues" evidence="1">
    <location>
        <begin position="184"/>
        <end position="197"/>
    </location>
</feature>
<dbReference type="STRING" id="15368.A0A0Q3EZD5"/>
<feature type="region of interest" description="Disordered" evidence="1">
    <location>
        <begin position="534"/>
        <end position="557"/>
    </location>
</feature>
<keyword evidence="4" id="KW-1185">Reference proteome</keyword>
<dbReference type="PANTHER" id="PTHR34802">
    <property type="entry name" value="CHORISMATE SYNTHASE"/>
    <property type="match status" value="1"/>
</dbReference>
<dbReference type="PANTHER" id="PTHR34802:SF1">
    <property type="entry name" value="CHORISMATE SYNTHASE"/>
    <property type="match status" value="1"/>
</dbReference>
<feature type="region of interest" description="Disordered" evidence="1">
    <location>
        <begin position="68"/>
        <end position="104"/>
    </location>
</feature>
<name>A0A0Q3EZD5_BRADI</name>
<feature type="compositionally biased region" description="Low complexity" evidence="1">
    <location>
        <begin position="290"/>
        <end position="302"/>
    </location>
</feature>